<dbReference type="Gene3D" id="3.40.50.300">
    <property type="entry name" value="P-loop containing nucleotide triphosphate hydrolases"/>
    <property type="match status" value="1"/>
</dbReference>
<dbReference type="GO" id="GO:0140664">
    <property type="term" value="F:ATP-dependent DNA damage sensor activity"/>
    <property type="evidence" value="ECO:0007669"/>
    <property type="project" value="InterPro"/>
</dbReference>
<comment type="similarity">
    <text evidence="11 12">Belongs to the RecA family. RadA subfamily.</text>
</comment>
<dbReference type="InterPro" id="IPR020588">
    <property type="entry name" value="RecA_ATP-bd"/>
</dbReference>
<feature type="binding site" evidence="11">
    <location>
        <begin position="98"/>
        <end position="105"/>
    </location>
    <ligand>
        <name>ATP</name>
        <dbReference type="ChEBI" id="CHEBI:30616"/>
    </ligand>
</feature>
<protein>
    <recommendedName>
        <fullName evidence="11 12">DNA repair protein RadA</fullName>
    </recommendedName>
</protein>
<dbReference type="Proteomes" id="UP000233425">
    <property type="component" value="Unassembled WGS sequence"/>
</dbReference>
<keyword evidence="13" id="KW-0645">Protease</keyword>
<comment type="caution">
    <text evidence="13">The sequence shown here is derived from an EMBL/GenBank/DDBJ whole genome shotgun (WGS) entry which is preliminary data.</text>
</comment>
<dbReference type="SUPFAM" id="SSF52540">
    <property type="entry name" value="P-loop containing nucleoside triphosphate hydrolases"/>
    <property type="match status" value="1"/>
</dbReference>
<dbReference type="GO" id="GO:0005829">
    <property type="term" value="C:cytosol"/>
    <property type="evidence" value="ECO:0007669"/>
    <property type="project" value="TreeGrafter"/>
</dbReference>
<dbReference type="SUPFAM" id="SSF54211">
    <property type="entry name" value="Ribosomal protein S5 domain 2-like"/>
    <property type="match status" value="1"/>
</dbReference>
<dbReference type="InterPro" id="IPR041166">
    <property type="entry name" value="Rubredoxin_2"/>
</dbReference>
<keyword evidence="6 12" id="KW-0862">Zinc</keyword>
<name>A0A2N0UZP0_9FIRM</name>
<evidence type="ECO:0000256" key="12">
    <source>
        <dbReference type="RuleBase" id="RU003555"/>
    </source>
</evidence>
<evidence type="ECO:0000256" key="9">
    <source>
        <dbReference type="ARBA" id="ARBA00023125"/>
    </source>
</evidence>
<dbReference type="EMBL" id="NNSR01000026">
    <property type="protein sequence ID" value="PKD32439.1"/>
    <property type="molecule type" value="Genomic_DNA"/>
</dbReference>
<evidence type="ECO:0000256" key="2">
    <source>
        <dbReference type="ARBA" id="ARBA00022741"/>
    </source>
</evidence>
<evidence type="ECO:0000256" key="6">
    <source>
        <dbReference type="ARBA" id="ARBA00022833"/>
    </source>
</evidence>
<keyword evidence="2 11" id="KW-0547">Nucleotide-binding</keyword>
<evidence type="ECO:0000256" key="4">
    <source>
        <dbReference type="ARBA" id="ARBA00022771"/>
    </source>
</evidence>
<dbReference type="PRINTS" id="PR01874">
    <property type="entry name" value="DNAREPAIRADA"/>
</dbReference>
<evidence type="ECO:0000313" key="13">
    <source>
        <dbReference type="EMBL" id="PKD32439.1"/>
    </source>
</evidence>
<keyword evidence="5 13" id="KW-0378">Hydrolase</keyword>
<gene>
    <name evidence="13" type="primary">lon2</name>
    <name evidence="11" type="synonym">radA</name>
    <name evidence="13" type="ORF">RBATCC27255_00388</name>
</gene>
<evidence type="ECO:0000256" key="8">
    <source>
        <dbReference type="ARBA" id="ARBA00023016"/>
    </source>
</evidence>
<dbReference type="PANTHER" id="PTHR32472:SF10">
    <property type="entry name" value="DNA REPAIR PROTEIN RADA-LIKE PROTEIN"/>
    <property type="match status" value="1"/>
</dbReference>
<dbReference type="CDD" id="cd01121">
    <property type="entry name" value="RadA_SMS_N"/>
    <property type="match status" value="1"/>
</dbReference>
<evidence type="ECO:0000256" key="11">
    <source>
        <dbReference type="HAMAP-Rule" id="MF_01498"/>
    </source>
</evidence>
<feature type="region of interest" description="Lon-protease-like" evidence="11">
    <location>
        <begin position="353"/>
        <end position="455"/>
    </location>
</feature>
<comment type="function">
    <text evidence="12">DNA-dependent ATPase involved in processing of recombination intermediates, plays a role in repairing DNA breaks. Stimulates the branch migration of RecA-mediated strand transfer reactions, allowing the 3' invading strand to extend heteroduplex DNA faster. Binds ssDNA in the presence of ADP but not other nucleotides, has ATPase activity that is stimulated by ssDNA and various branched DNA structures, but inhibited by SSB. Does not have RecA's homology-searching function.</text>
</comment>
<feature type="short sequence motif" description="RadA KNRFG motif" evidence="11">
    <location>
        <begin position="254"/>
        <end position="258"/>
    </location>
</feature>
<dbReference type="NCBIfam" id="TIGR00416">
    <property type="entry name" value="sms"/>
    <property type="match status" value="1"/>
</dbReference>
<dbReference type="PANTHER" id="PTHR32472">
    <property type="entry name" value="DNA REPAIR PROTEIN RADA"/>
    <property type="match status" value="1"/>
</dbReference>
<dbReference type="GO" id="GO:0006508">
    <property type="term" value="P:proteolysis"/>
    <property type="evidence" value="ECO:0007669"/>
    <property type="project" value="UniProtKB-KW"/>
</dbReference>
<evidence type="ECO:0000256" key="7">
    <source>
        <dbReference type="ARBA" id="ARBA00022840"/>
    </source>
</evidence>
<evidence type="ECO:0000256" key="5">
    <source>
        <dbReference type="ARBA" id="ARBA00022801"/>
    </source>
</evidence>
<dbReference type="Pfam" id="PF13541">
    <property type="entry name" value="ChlI"/>
    <property type="match status" value="1"/>
</dbReference>
<evidence type="ECO:0000256" key="1">
    <source>
        <dbReference type="ARBA" id="ARBA00022723"/>
    </source>
</evidence>
<evidence type="ECO:0000256" key="10">
    <source>
        <dbReference type="ARBA" id="ARBA00023204"/>
    </source>
</evidence>
<dbReference type="Gene3D" id="3.30.230.10">
    <property type="match status" value="1"/>
</dbReference>
<dbReference type="AlphaFoldDB" id="A0A2N0UZP0"/>
<proteinExistence type="inferred from homology"/>
<dbReference type="HAMAP" id="MF_01498">
    <property type="entry name" value="RadA_bact"/>
    <property type="match status" value="1"/>
</dbReference>
<organism evidence="13 14">
    <name type="scientific">Ruminococcus bromii</name>
    <dbReference type="NCBI Taxonomy" id="40518"/>
    <lineage>
        <taxon>Bacteria</taxon>
        <taxon>Bacillati</taxon>
        <taxon>Bacillota</taxon>
        <taxon>Clostridia</taxon>
        <taxon>Eubacteriales</taxon>
        <taxon>Oscillospiraceae</taxon>
        <taxon>Ruminococcus</taxon>
    </lineage>
</organism>
<dbReference type="SMART" id="SM00382">
    <property type="entry name" value="AAA"/>
    <property type="match status" value="1"/>
</dbReference>
<dbReference type="FunFam" id="3.40.50.300:FF:000050">
    <property type="entry name" value="DNA repair protein RadA"/>
    <property type="match status" value="1"/>
</dbReference>
<dbReference type="Pfam" id="PF18073">
    <property type="entry name" value="Zn_ribbon_LapB"/>
    <property type="match status" value="1"/>
</dbReference>
<dbReference type="RefSeq" id="WP_101028499.1">
    <property type="nucleotide sequence ID" value="NZ_CABMMZ010000026.1"/>
</dbReference>
<dbReference type="Pfam" id="PF13481">
    <property type="entry name" value="AAA_25"/>
    <property type="match status" value="1"/>
</dbReference>
<dbReference type="InterPro" id="IPR004504">
    <property type="entry name" value="DNA_repair_RadA"/>
</dbReference>
<dbReference type="GO" id="GO:0003684">
    <property type="term" value="F:damaged DNA binding"/>
    <property type="evidence" value="ECO:0007669"/>
    <property type="project" value="InterPro"/>
</dbReference>
<dbReference type="InterPro" id="IPR027417">
    <property type="entry name" value="P-loop_NTPase"/>
</dbReference>
<evidence type="ECO:0000313" key="14">
    <source>
        <dbReference type="Proteomes" id="UP000233425"/>
    </source>
</evidence>
<keyword evidence="4 12" id="KW-0863">Zinc-finger</keyword>
<dbReference type="InterPro" id="IPR003593">
    <property type="entry name" value="AAA+_ATPase"/>
</dbReference>
<keyword evidence="14" id="KW-1185">Reference proteome</keyword>
<dbReference type="GO" id="GO:0008233">
    <property type="term" value="F:peptidase activity"/>
    <property type="evidence" value="ECO:0007669"/>
    <property type="project" value="UniProtKB-KW"/>
</dbReference>
<keyword evidence="7 11" id="KW-0067">ATP-binding</keyword>
<keyword evidence="3 11" id="KW-0227">DNA damage</keyword>
<dbReference type="GeneID" id="93769006"/>
<dbReference type="InterPro" id="IPR014721">
    <property type="entry name" value="Ribsml_uS5_D2-typ_fold_subgr"/>
</dbReference>
<dbReference type="InterPro" id="IPR020568">
    <property type="entry name" value="Ribosomal_Su5_D2-typ_SF"/>
</dbReference>
<dbReference type="GO" id="GO:0000725">
    <property type="term" value="P:recombinational repair"/>
    <property type="evidence" value="ECO:0007669"/>
    <property type="project" value="UniProtKB-UniRule"/>
</dbReference>
<keyword evidence="1 11" id="KW-0479">Metal-binding</keyword>
<dbReference type="GO" id="GO:0008270">
    <property type="term" value="F:zinc ion binding"/>
    <property type="evidence" value="ECO:0007669"/>
    <property type="project" value="UniProtKB-KW"/>
</dbReference>
<keyword evidence="10 11" id="KW-0234">DNA repair</keyword>
<sequence>MASKIKSVYICSECGYESPKWYGKCPSCGEWNTMNEEIKDTSKQSATAKTRSFATYSKPYAISDISTEDEHRYDTGCGELNRVLGGGIVKGSLILLGGDPGIGKSTVLMQICQYLGDTLKILYISGEESKRQLKLRAIRLGVTSPNLYVMTETDVEVICEQIKNLKPDLVMIDSIQTMNLSELSSSPGSITQVRESANMLMRTAKGLDIPMFIVGHVNKEGSIAGPKVLEHIVDTVLHFEGDKQMSCRILRAVKNRYGSTNEIGVFEMTDKGLNEVANPSVMLLSGRPKNVSGTCVTCTIEGSRPILAETQGLATQSGYGNARRMVTGYDYNRLSMVLAVLEKRAGYYFSNCDTYINIVGGLRVDEPAIDLSIAMALISSLKDTPIDENAVVFGEIGLAGEIRAVSNAQMRINEAVRLGFTKIILPYHNLKGVSCDDAELIGVKNIRQAFEAVGQ</sequence>
<keyword evidence="8 11" id="KW-0346">Stress response</keyword>
<dbReference type="PROSITE" id="PS50162">
    <property type="entry name" value="RECA_2"/>
    <property type="match status" value="1"/>
</dbReference>
<keyword evidence="9 11" id="KW-0238">DNA-binding</keyword>
<comment type="domain">
    <text evidence="11">The middle region has homology to RecA with ATPase motifs including the RadA KNRFG motif, while the C-terminus is homologous to Lon protease.</text>
</comment>
<reference evidence="13" key="1">
    <citation type="journal article" date="2018" name="Environ. Microbiol.">
        <title>Sporulation capability and amylosome conservation among diverse human colonic and rumen isolates of the keystone starch-degrader Ruminococcus bromii.</title>
        <authorList>
            <person name="Mukhopadhya I."/>
            <person name="Morais S."/>
            <person name="Laverde-Gomez J."/>
            <person name="Sheridan P.O."/>
            <person name="Walker A.W."/>
            <person name="Kelly W."/>
            <person name="Klieve A.V."/>
            <person name="Ouwerkerk D."/>
            <person name="Duncan S.H."/>
            <person name="Louis P."/>
            <person name="Koropatkin N."/>
            <person name="Cockburn D."/>
            <person name="Kibler R."/>
            <person name="Cooper P.J."/>
            <person name="Sandoval C."/>
            <person name="Crost E."/>
            <person name="Juge N."/>
            <person name="Bayer E.A."/>
            <person name="Flint H.J."/>
        </authorList>
    </citation>
    <scope>NUCLEOTIDE SEQUENCE [LARGE SCALE GENOMIC DNA]</scope>
    <source>
        <strain evidence="13">ATCC 27255</strain>
    </source>
</reference>
<accession>A0A2N0UZP0</accession>
<comment type="function">
    <text evidence="11">Plays a role in repairing double-strand DNA breaks, probably involving stabilizing or processing branched DNA or blocked replication forks.</text>
</comment>
<dbReference type="GO" id="GO:0005524">
    <property type="term" value="F:ATP binding"/>
    <property type="evidence" value="ECO:0007669"/>
    <property type="project" value="UniProtKB-UniRule"/>
</dbReference>
<evidence type="ECO:0000256" key="3">
    <source>
        <dbReference type="ARBA" id="ARBA00022763"/>
    </source>
</evidence>